<proteinExistence type="predicted"/>
<evidence type="ECO:0000256" key="3">
    <source>
        <dbReference type="ARBA" id="ARBA00022989"/>
    </source>
</evidence>
<dbReference type="OrthoDB" id="669838at2759"/>
<evidence type="ECO:0000259" key="7">
    <source>
        <dbReference type="Pfam" id="PF03168"/>
    </source>
</evidence>
<dbReference type="InterPro" id="IPR044839">
    <property type="entry name" value="NDR1-like"/>
</dbReference>
<dbReference type="GO" id="GO:0005886">
    <property type="term" value="C:plasma membrane"/>
    <property type="evidence" value="ECO:0007669"/>
    <property type="project" value="TreeGrafter"/>
</dbReference>
<evidence type="ECO:0000256" key="4">
    <source>
        <dbReference type="ARBA" id="ARBA00023136"/>
    </source>
</evidence>
<dbReference type="InterPro" id="IPR004864">
    <property type="entry name" value="LEA_2"/>
</dbReference>
<evidence type="ECO:0000256" key="6">
    <source>
        <dbReference type="SAM" id="Phobius"/>
    </source>
</evidence>
<dbReference type="GO" id="GO:0098542">
    <property type="term" value="P:defense response to other organism"/>
    <property type="evidence" value="ECO:0007669"/>
    <property type="project" value="InterPro"/>
</dbReference>
<dbReference type="EMBL" id="CM017881">
    <property type="protein sequence ID" value="KAG1362624.1"/>
    <property type="molecule type" value="Genomic_DNA"/>
</dbReference>
<keyword evidence="4 6" id="KW-0472">Membrane</keyword>
<keyword evidence="2 6" id="KW-0812">Transmembrane</keyword>
<dbReference type="Proteomes" id="UP000797356">
    <property type="component" value="Chromosome 10"/>
</dbReference>
<evidence type="ECO:0000256" key="5">
    <source>
        <dbReference type="SAM" id="MobiDB-lite"/>
    </source>
</evidence>
<comment type="subcellular location">
    <subcellularLocation>
        <location evidence="1">Membrane</location>
        <topology evidence="1">Single-pass membrane protein</topology>
    </subcellularLocation>
</comment>
<feature type="transmembrane region" description="Helical" evidence="6">
    <location>
        <begin position="46"/>
        <end position="70"/>
    </location>
</feature>
<dbReference type="PANTHER" id="PTHR31234">
    <property type="entry name" value="LATE EMBRYOGENESIS ABUNDANT (LEA) HYDROXYPROLINE-RICH GLYCOPROTEIN FAMILY"/>
    <property type="match status" value="1"/>
</dbReference>
<feature type="region of interest" description="Disordered" evidence="5">
    <location>
        <begin position="19"/>
        <end position="40"/>
    </location>
</feature>
<comment type="caution">
    <text evidence="8">The sequence shown here is derived from an EMBL/GenBank/DDBJ whole genome shotgun (WGS) entry which is preliminary data.</text>
</comment>
<reference evidence="8" key="1">
    <citation type="journal article" date="2017" name="Gigascience">
        <title>The genome draft of coconut (Cocos nucifera).</title>
        <authorList>
            <person name="Xiao Y."/>
            <person name="Xu P."/>
            <person name="Fan H."/>
            <person name="Baudouin L."/>
            <person name="Xia W."/>
            <person name="Bocs S."/>
            <person name="Xu J."/>
            <person name="Li Q."/>
            <person name="Guo A."/>
            <person name="Zhou L."/>
            <person name="Li J."/>
            <person name="Wu Y."/>
            <person name="Ma Z."/>
            <person name="Armero A."/>
            <person name="Issali A.E."/>
            <person name="Liu N."/>
            <person name="Peng M."/>
            <person name="Yang Y."/>
        </authorList>
    </citation>
    <scope>NUCLEOTIDE SEQUENCE</scope>
    <source>
        <tissue evidence="8">Spear leaf of Hainan Tall coconut</tissue>
    </source>
</reference>
<feature type="domain" description="Late embryogenesis abundant protein LEA-2 subgroup" evidence="7">
    <location>
        <begin position="103"/>
        <end position="200"/>
    </location>
</feature>
<evidence type="ECO:0000256" key="1">
    <source>
        <dbReference type="ARBA" id="ARBA00004167"/>
    </source>
</evidence>
<name>A0A8K0IMU2_COCNU</name>
<protein>
    <submittedName>
        <fullName evidence="8">Putative NDR1/HIN1-like protein 3</fullName>
    </submittedName>
</protein>
<accession>A0A8K0IMU2</accession>
<dbReference type="PANTHER" id="PTHR31234:SF39">
    <property type="entry name" value="HARPIN-INDUCED PROTEIN 1 CONTAINING PROTEIN, EXPRESSED"/>
    <property type="match status" value="1"/>
</dbReference>
<gene>
    <name evidence="8" type="ORF">COCNU_10G008430</name>
</gene>
<dbReference type="Pfam" id="PF03168">
    <property type="entry name" value="LEA_2"/>
    <property type="match status" value="1"/>
</dbReference>
<keyword evidence="9" id="KW-1185">Reference proteome</keyword>
<dbReference type="AlphaFoldDB" id="A0A8K0IMU2"/>
<reference evidence="8" key="2">
    <citation type="submission" date="2019-07" db="EMBL/GenBank/DDBJ databases">
        <authorList>
            <person name="Yang Y."/>
            <person name="Bocs S."/>
            <person name="Baudouin L."/>
        </authorList>
    </citation>
    <scope>NUCLEOTIDE SEQUENCE</scope>
    <source>
        <tissue evidence="8">Spear leaf of Hainan Tall coconut</tissue>
    </source>
</reference>
<evidence type="ECO:0000313" key="8">
    <source>
        <dbReference type="EMBL" id="KAG1362624.1"/>
    </source>
</evidence>
<organism evidence="8 9">
    <name type="scientific">Cocos nucifera</name>
    <name type="common">Coconut palm</name>
    <dbReference type="NCBI Taxonomy" id="13894"/>
    <lineage>
        <taxon>Eukaryota</taxon>
        <taxon>Viridiplantae</taxon>
        <taxon>Streptophyta</taxon>
        <taxon>Embryophyta</taxon>
        <taxon>Tracheophyta</taxon>
        <taxon>Spermatophyta</taxon>
        <taxon>Magnoliopsida</taxon>
        <taxon>Liliopsida</taxon>
        <taxon>Arecaceae</taxon>
        <taxon>Arecoideae</taxon>
        <taxon>Cocoseae</taxon>
        <taxon>Attaleinae</taxon>
        <taxon>Cocos</taxon>
    </lineage>
</organism>
<evidence type="ECO:0000256" key="2">
    <source>
        <dbReference type="ARBA" id="ARBA00022692"/>
    </source>
</evidence>
<keyword evidence="3 6" id="KW-1133">Transmembrane helix</keyword>
<evidence type="ECO:0000313" key="9">
    <source>
        <dbReference type="Proteomes" id="UP000797356"/>
    </source>
</evidence>
<sequence>MKPSTIKPSPFQCLHNSLTTTTTTTMPRPGTSHNPQPPLGRRRSKLLPCISISILVLIVLVGLAILVFWLTVRPAPLEFSVDNASIHGFNLTAKELNATFNLTLRAYNPNHRVRVYYDSVKITVWYSDQMVAFSEVAPFHQSHRNVRTIEVDPVANSVPLLASVVDNLKHDRSAGAVELEVRVRARIRFKVGLAKTKQFTLRAYCSPVVVHFSSSARFERTYCDVDI</sequence>